<protein>
    <submittedName>
        <fullName evidence="6">Transcriptional regulator, LacI family</fullName>
    </submittedName>
</protein>
<organism evidence="6 7">
    <name type="scientific">Tranquillimonas alkanivorans</name>
    <dbReference type="NCBI Taxonomy" id="441119"/>
    <lineage>
        <taxon>Bacteria</taxon>
        <taxon>Pseudomonadati</taxon>
        <taxon>Pseudomonadota</taxon>
        <taxon>Alphaproteobacteria</taxon>
        <taxon>Rhodobacterales</taxon>
        <taxon>Roseobacteraceae</taxon>
        <taxon>Tranquillimonas</taxon>
    </lineage>
</organism>
<dbReference type="InterPro" id="IPR028082">
    <property type="entry name" value="Peripla_BP_I"/>
</dbReference>
<reference evidence="6 7" key="1">
    <citation type="submission" date="2016-10" db="EMBL/GenBank/DDBJ databases">
        <authorList>
            <person name="de Groot N.N."/>
        </authorList>
    </citation>
    <scope>NUCLEOTIDE SEQUENCE [LARGE SCALE GENOMIC DNA]</scope>
    <source>
        <strain evidence="6 7">DSM 19547</strain>
    </source>
</reference>
<feature type="domain" description="HTH lacI-type" evidence="5">
    <location>
        <begin position="13"/>
        <end position="70"/>
    </location>
</feature>
<dbReference type="Pfam" id="PF13407">
    <property type="entry name" value="Peripla_BP_4"/>
    <property type="match status" value="1"/>
</dbReference>
<dbReference type="Gene3D" id="1.10.260.40">
    <property type="entry name" value="lambda repressor-like DNA-binding domains"/>
    <property type="match status" value="1"/>
</dbReference>
<sequence>MTGTNRNAENRRTTIYDIAQLSSASPSAVSAILNGSWKKRRIAKATAERVIEIAEREGYARNLQASALRRERSNVIGMIMPKYDNRYFGAIAEQFEARARQRGLFPIITCTERDPDLEVEAAREMIGYRVEHVIATGATDPDRIARTCAAAGVRTLNLDLPGREAPSVISDNYAGARELTALILDRVGTDNGPLLFVGGRAADHNTGARIRGFRDEHAERGIELPDSHVLTCGYASEKARKALDDLDFELPGALFVNSTISLEGVVRWLRANKRRTLFGCFDWDPFAALLEDNVGMVRQDVSAMVSAIFDRLDTPLDDREEVRVPCILCHPGETDGDGAS</sequence>
<name>A0A1I5RSJ2_9RHOB</name>
<dbReference type="GO" id="GO:0000976">
    <property type="term" value="F:transcription cis-regulatory region binding"/>
    <property type="evidence" value="ECO:0007669"/>
    <property type="project" value="TreeGrafter"/>
</dbReference>
<evidence type="ECO:0000256" key="1">
    <source>
        <dbReference type="ARBA" id="ARBA00022491"/>
    </source>
</evidence>
<evidence type="ECO:0000259" key="5">
    <source>
        <dbReference type="PROSITE" id="PS50932"/>
    </source>
</evidence>
<accession>A0A1I5RSJ2</accession>
<dbReference type="SUPFAM" id="SSF47413">
    <property type="entry name" value="lambda repressor-like DNA-binding domains"/>
    <property type="match status" value="1"/>
</dbReference>
<evidence type="ECO:0000256" key="3">
    <source>
        <dbReference type="ARBA" id="ARBA00023125"/>
    </source>
</evidence>
<evidence type="ECO:0000313" key="6">
    <source>
        <dbReference type="EMBL" id="SFP60926.1"/>
    </source>
</evidence>
<dbReference type="SUPFAM" id="SSF53822">
    <property type="entry name" value="Periplasmic binding protein-like I"/>
    <property type="match status" value="1"/>
</dbReference>
<dbReference type="PROSITE" id="PS50932">
    <property type="entry name" value="HTH_LACI_2"/>
    <property type="match status" value="1"/>
</dbReference>
<evidence type="ECO:0000256" key="2">
    <source>
        <dbReference type="ARBA" id="ARBA00023015"/>
    </source>
</evidence>
<dbReference type="RefSeq" id="WP_245759249.1">
    <property type="nucleotide sequence ID" value="NZ_FOXA01000009.1"/>
</dbReference>
<dbReference type="Proteomes" id="UP000199356">
    <property type="component" value="Unassembled WGS sequence"/>
</dbReference>
<dbReference type="Gene3D" id="3.40.50.2300">
    <property type="match status" value="2"/>
</dbReference>
<evidence type="ECO:0000256" key="4">
    <source>
        <dbReference type="ARBA" id="ARBA00023163"/>
    </source>
</evidence>
<keyword evidence="1" id="KW-0678">Repressor</keyword>
<dbReference type="InterPro" id="IPR000843">
    <property type="entry name" value="HTH_LacI"/>
</dbReference>
<gene>
    <name evidence="6" type="ORF">SAMN04488047_10944</name>
</gene>
<dbReference type="EMBL" id="FOXA01000009">
    <property type="protein sequence ID" value="SFP60926.1"/>
    <property type="molecule type" value="Genomic_DNA"/>
</dbReference>
<dbReference type="InterPro" id="IPR025997">
    <property type="entry name" value="SBP_2_dom"/>
</dbReference>
<dbReference type="AlphaFoldDB" id="A0A1I5RSJ2"/>
<dbReference type="STRING" id="441119.SAMN04488047_10944"/>
<keyword evidence="7" id="KW-1185">Reference proteome</keyword>
<evidence type="ECO:0000313" key="7">
    <source>
        <dbReference type="Proteomes" id="UP000199356"/>
    </source>
</evidence>
<dbReference type="SMART" id="SM00354">
    <property type="entry name" value="HTH_LACI"/>
    <property type="match status" value="1"/>
</dbReference>
<dbReference type="InterPro" id="IPR010982">
    <property type="entry name" value="Lambda_DNA-bd_dom_sf"/>
</dbReference>
<dbReference type="PANTHER" id="PTHR30146:SF45">
    <property type="entry name" value="CATABOLITE REPRESSOR_ACTIVATOR"/>
    <property type="match status" value="1"/>
</dbReference>
<dbReference type="PANTHER" id="PTHR30146">
    <property type="entry name" value="LACI-RELATED TRANSCRIPTIONAL REPRESSOR"/>
    <property type="match status" value="1"/>
</dbReference>
<keyword evidence="2" id="KW-0805">Transcription regulation</keyword>
<keyword evidence="3" id="KW-0238">DNA-binding</keyword>
<dbReference type="Pfam" id="PF00356">
    <property type="entry name" value="LacI"/>
    <property type="match status" value="1"/>
</dbReference>
<keyword evidence="4" id="KW-0804">Transcription</keyword>
<dbReference type="GO" id="GO:0003700">
    <property type="term" value="F:DNA-binding transcription factor activity"/>
    <property type="evidence" value="ECO:0007669"/>
    <property type="project" value="TreeGrafter"/>
</dbReference>
<proteinExistence type="predicted"/>